<evidence type="ECO:0008006" key="5">
    <source>
        <dbReference type="Google" id="ProtNLM"/>
    </source>
</evidence>
<accession>D0LGX4</accession>
<keyword evidence="4" id="KW-1185">Reference proteome</keyword>
<evidence type="ECO:0000313" key="4">
    <source>
        <dbReference type="Proteomes" id="UP000001880"/>
    </source>
</evidence>
<dbReference type="PROSITE" id="PS51257">
    <property type="entry name" value="PROKAR_LIPOPROTEIN"/>
    <property type="match status" value="1"/>
</dbReference>
<dbReference type="RefSeq" id="WP_012827304.1">
    <property type="nucleotide sequence ID" value="NC_013440.1"/>
</dbReference>
<feature type="signal peptide" evidence="2">
    <location>
        <begin position="1"/>
        <end position="27"/>
    </location>
</feature>
<feature type="region of interest" description="Disordered" evidence="1">
    <location>
        <begin position="38"/>
        <end position="75"/>
    </location>
</feature>
<dbReference type="SUPFAM" id="SSF48208">
    <property type="entry name" value="Six-hairpin glycosidases"/>
    <property type="match status" value="1"/>
</dbReference>
<dbReference type="KEGG" id="hoh:Hoch_2151"/>
<protein>
    <recommendedName>
        <fullName evidence="5">Lipoprotein</fullName>
    </recommendedName>
</protein>
<organism evidence="3 4">
    <name type="scientific">Haliangium ochraceum (strain DSM 14365 / JCM 11303 / SMP-2)</name>
    <dbReference type="NCBI Taxonomy" id="502025"/>
    <lineage>
        <taxon>Bacteria</taxon>
        <taxon>Pseudomonadati</taxon>
        <taxon>Myxococcota</taxon>
        <taxon>Polyangia</taxon>
        <taxon>Haliangiales</taxon>
        <taxon>Kofleriaceae</taxon>
        <taxon>Haliangium</taxon>
    </lineage>
</organism>
<name>D0LGX4_HALO1</name>
<keyword evidence="2" id="KW-0732">Signal</keyword>
<reference evidence="3 4" key="1">
    <citation type="journal article" date="2010" name="Stand. Genomic Sci.">
        <title>Complete genome sequence of Haliangium ochraceum type strain (SMP-2).</title>
        <authorList>
            <consortium name="US DOE Joint Genome Institute (JGI-PGF)"/>
            <person name="Ivanova N."/>
            <person name="Daum C."/>
            <person name="Lang E."/>
            <person name="Abt B."/>
            <person name="Kopitz M."/>
            <person name="Saunders E."/>
            <person name="Lapidus A."/>
            <person name="Lucas S."/>
            <person name="Glavina Del Rio T."/>
            <person name="Nolan M."/>
            <person name="Tice H."/>
            <person name="Copeland A."/>
            <person name="Cheng J.F."/>
            <person name="Chen F."/>
            <person name="Bruce D."/>
            <person name="Goodwin L."/>
            <person name="Pitluck S."/>
            <person name="Mavromatis K."/>
            <person name="Pati A."/>
            <person name="Mikhailova N."/>
            <person name="Chen A."/>
            <person name="Palaniappan K."/>
            <person name="Land M."/>
            <person name="Hauser L."/>
            <person name="Chang Y.J."/>
            <person name="Jeffries C.D."/>
            <person name="Detter J.C."/>
            <person name="Brettin T."/>
            <person name="Rohde M."/>
            <person name="Goker M."/>
            <person name="Bristow J."/>
            <person name="Markowitz V."/>
            <person name="Eisen J.A."/>
            <person name="Hugenholtz P."/>
            <person name="Kyrpides N.C."/>
            <person name="Klenk H.P."/>
        </authorList>
    </citation>
    <scope>NUCLEOTIDE SEQUENCE [LARGE SCALE GENOMIC DNA]</scope>
    <source>
        <strain evidence="4">DSM 14365 / CIP 107738 / JCM 11303 / AJ 13395 / SMP-2</strain>
    </source>
</reference>
<feature type="chain" id="PRO_5003011238" description="Lipoprotein" evidence="2">
    <location>
        <begin position="28"/>
        <end position="594"/>
    </location>
</feature>
<dbReference type="InterPro" id="IPR008928">
    <property type="entry name" value="6-hairpin_glycosidase_sf"/>
</dbReference>
<evidence type="ECO:0000313" key="3">
    <source>
        <dbReference type="EMBL" id="ACY14696.1"/>
    </source>
</evidence>
<dbReference type="EMBL" id="CP001804">
    <property type="protein sequence ID" value="ACY14696.1"/>
    <property type="molecule type" value="Genomic_DNA"/>
</dbReference>
<evidence type="ECO:0000256" key="1">
    <source>
        <dbReference type="SAM" id="MobiDB-lite"/>
    </source>
</evidence>
<dbReference type="GO" id="GO:0005975">
    <property type="term" value="P:carbohydrate metabolic process"/>
    <property type="evidence" value="ECO:0007669"/>
    <property type="project" value="InterPro"/>
</dbReference>
<sequence>MNRSNARNRYFVAVLSCLGLTAASCTATTDIHTFADGEEVTSGTDNDDTSNADNGSMTGAGDELAEPSRPSPAEGVVNAAGTVEVTLHPVHANSGEPTLAGFGVPFPRGVLSDIDHLVVLDEDGRELSSHVRSLVEWRTLGGSRASDGSVRSAAVFVEVEFSNEQPLTLQLAYDGVRSRELGEQGSMTALWQDVSDDDYAIALPEPSVYATLPPAWLGACELRTATVPTLSDSDWGWFDDFLVGAARTATNDVANTVTEEYMIDLEDNEPWLFDRTLTLFGVYTRTGDVTWLRRAHRSAQFYLANFTDDGYFAYKYGDLKYIYNLSMLVDMMLTGDESLLEPIELAAETLMQWDPVYTLSDGFWTERHQTYALLGALAAWEATGDAAYGARAQEVANASFANANNLASSSWNNDGCMLHTMRAHEGDAIDQPVCSPWMNGLFASAMWRYYGQSLDIDALEFLADLGSFIAEHGLYDGSDEGVDYLVPWYLVSSSFQYTDSGPWADREHTCDVANVVARGAWAKQELGEDPSALADTALELLVGCRDTLEYWHRPGGVAGGRPEYRLTPARKFNWWFGSTLDMPWIFDSLGVSPV</sequence>
<dbReference type="Proteomes" id="UP000001880">
    <property type="component" value="Chromosome"/>
</dbReference>
<dbReference type="eggNOG" id="ENOG5032TNF">
    <property type="taxonomic scope" value="Bacteria"/>
</dbReference>
<evidence type="ECO:0000256" key="2">
    <source>
        <dbReference type="SAM" id="SignalP"/>
    </source>
</evidence>
<dbReference type="AlphaFoldDB" id="D0LGX4"/>
<proteinExistence type="predicted"/>
<gene>
    <name evidence="3" type="ordered locus">Hoch_2151</name>
</gene>
<dbReference type="OrthoDB" id="5513479at2"/>
<dbReference type="HOGENOM" id="CLU_488112_0_0_7"/>